<evidence type="ECO:0000313" key="2">
    <source>
        <dbReference type="EMBL" id="KAA6364824.1"/>
    </source>
</evidence>
<feature type="compositionally biased region" description="Basic residues" evidence="1">
    <location>
        <begin position="1"/>
        <end position="12"/>
    </location>
</feature>
<reference evidence="2 3" key="1">
    <citation type="submission" date="2019-03" db="EMBL/GenBank/DDBJ databases">
        <title>Single cell metagenomics reveals metabolic interactions within the superorganism composed of flagellate Streblomastix strix and complex community of Bacteroidetes bacteria on its surface.</title>
        <authorList>
            <person name="Treitli S.C."/>
            <person name="Kolisko M."/>
            <person name="Husnik F."/>
            <person name="Keeling P."/>
            <person name="Hampl V."/>
        </authorList>
    </citation>
    <scope>NUCLEOTIDE SEQUENCE [LARGE SCALE GENOMIC DNA]</scope>
    <source>
        <strain evidence="2">ST1C</strain>
    </source>
</reference>
<dbReference type="Proteomes" id="UP000324800">
    <property type="component" value="Unassembled WGS sequence"/>
</dbReference>
<feature type="compositionally biased region" description="Polar residues" evidence="1">
    <location>
        <begin position="328"/>
        <end position="340"/>
    </location>
</feature>
<comment type="caution">
    <text evidence="2">The sequence shown here is derived from an EMBL/GenBank/DDBJ whole genome shotgun (WGS) entry which is preliminary data.</text>
</comment>
<feature type="region of interest" description="Disordered" evidence="1">
    <location>
        <begin position="1"/>
        <end position="20"/>
    </location>
</feature>
<dbReference type="EMBL" id="SNRW01021183">
    <property type="protein sequence ID" value="KAA6364824.1"/>
    <property type="molecule type" value="Genomic_DNA"/>
</dbReference>
<evidence type="ECO:0000313" key="3">
    <source>
        <dbReference type="Proteomes" id="UP000324800"/>
    </source>
</evidence>
<organism evidence="2 3">
    <name type="scientific">Streblomastix strix</name>
    <dbReference type="NCBI Taxonomy" id="222440"/>
    <lineage>
        <taxon>Eukaryota</taxon>
        <taxon>Metamonada</taxon>
        <taxon>Preaxostyla</taxon>
        <taxon>Oxymonadida</taxon>
        <taxon>Streblomastigidae</taxon>
        <taxon>Streblomastix</taxon>
    </lineage>
</organism>
<sequence length="357" mass="41324">MSKKGKKGKTTHKPNEYEEQLSKMQFTRLDKFVNNMEERFRRQQACGDYKAKMKSGSKYKTLRYQRYRPDLVAQIPDIILSSGLRFKTEMTAEQLKPLEAEVMCRIPDITEKEAKIGISAITDLKDRRQVYTELFPNSLLSDLYETKLRVNEQGRLMEEKYIENAQSYEGNINARLDQPSMNLGFRGPVVTQEEQLNELLNYGSQKQKEQVTKELNNEYPTENQEDLPDSAIVSEIAGEQSLAQEKLTDEQRQQMQSDILAANNLSTVYDIGALDWGRPPINDIYGRSPFETYKAGYKYDQFGNPQPYMKKPVVPMGKKDTKMKKNYIPTSQLIQTTKTQSDLHKKLTKSTKNHKKK</sequence>
<evidence type="ECO:0000256" key="1">
    <source>
        <dbReference type="SAM" id="MobiDB-lite"/>
    </source>
</evidence>
<accession>A0A5J4U367</accession>
<name>A0A5J4U367_9EUKA</name>
<feature type="region of interest" description="Disordered" evidence="1">
    <location>
        <begin position="326"/>
        <end position="357"/>
    </location>
</feature>
<protein>
    <submittedName>
        <fullName evidence="2">Uncharacterized protein</fullName>
    </submittedName>
</protein>
<proteinExistence type="predicted"/>
<dbReference type="AlphaFoldDB" id="A0A5J4U367"/>
<feature type="compositionally biased region" description="Basic residues" evidence="1">
    <location>
        <begin position="346"/>
        <end position="357"/>
    </location>
</feature>
<gene>
    <name evidence="2" type="ORF">EZS28_039649</name>
</gene>